<evidence type="ECO:0000313" key="5">
    <source>
        <dbReference type="EMBL" id="OGG56513.1"/>
    </source>
</evidence>
<keyword evidence="5" id="KW-0489">Methyltransferase</keyword>
<organism evidence="5 6">
    <name type="scientific">Handelsmanbacteria sp. (strain RIFCSPLOWO2_12_FULL_64_10)</name>
    <dbReference type="NCBI Taxonomy" id="1817868"/>
    <lineage>
        <taxon>Bacteria</taxon>
        <taxon>Candidatus Handelsmaniibacteriota</taxon>
    </lineage>
</organism>
<dbReference type="PIRSF" id="PIRSF000412">
    <property type="entry name" value="SHMT"/>
    <property type="match status" value="1"/>
</dbReference>
<dbReference type="InterPro" id="IPR039429">
    <property type="entry name" value="SHMT-like_dom"/>
</dbReference>
<accession>A0A1F6D501</accession>
<sequence>MPVDISDVVRLIGAQEAWRRTQTINLIASENAVSRAVRDVQNSDFMGRYAEGHPNEGDRVNRYYQGTAKIDEVERMAREEMKRLFRCRQADVRPISGNAANTAIALGYLRGGDPIIVNSTDAGGHISHNTIGTFGRRIQTRGKTLTPGRSNFIPLHFFPLTEDRYHTDVQKGIDLIEQVSPRMVILGRSLFLFPEPVRGLSEVCRAKGIPILYDGAHVLGLIAGGQFQDPLREGATYLTASTHKTFPGPQRGVILADLEGEGEQTYWPPVDRGVFPGSSSNHHLHTLPALVVAAREMQAHGRAYAAQTVANAQALGRALDEQGIPAQARAFGYTKSHQIAVDVSAFGGGVEVARRLEQSDIIVNYNMLPGDRDPRNPSGLRIGGQEMTRFGMGEAEMGQIAEFMAAAIKGKNVKAEVNRFRGRYVEMQYV</sequence>
<dbReference type="Gene3D" id="3.40.640.10">
    <property type="entry name" value="Type I PLP-dependent aspartate aminotransferase-like (Major domain)"/>
    <property type="match status" value="1"/>
</dbReference>
<keyword evidence="5" id="KW-0808">Transferase</keyword>
<dbReference type="Pfam" id="PF00464">
    <property type="entry name" value="SHMT"/>
    <property type="match status" value="1"/>
</dbReference>
<dbReference type="GO" id="GO:0004372">
    <property type="term" value="F:glycine hydroxymethyltransferase activity"/>
    <property type="evidence" value="ECO:0007669"/>
    <property type="project" value="InterPro"/>
</dbReference>
<dbReference type="GO" id="GO:0030170">
    <property type="term" value="F:pyridoxal phosphate binding"/>
    <property type="evidence" value="ECO:0007669"/>
    <property type="project" value="InterPro"/>
</dbReference>
<dbReference type="InterPro" id="IPR015421">
    <property type="entry name" value="PyrdxlP-dep_Trfase_major"/>
</dbReference>
<dbReference type="GO" id="GO:0032259">
    <property type="term" value="P:methylation"/>
    <property type="evidence" value="ECO:0007669"/>
    <property type="project" value="UniProtKB-KW"/>
</dbReference>
<dbReference type="InterPro" id="IPR015422">
    <property type="entry name" value="PyrdxlP-dep_Trfase_small"/>
</dbReference>
<dbReference type="InterPro" id="IPR049943">
    <property type="entry name" value="Ser_HO-MeTrfase-like"/>
</dbReference>
<name>A0A1F6D501_HANXR</name>
<dbReference type="InterPro" id="IPR001085">
    <property type="entry name" value="Ser_HO-MeTrfase"/>
</dbReference>
<feature type="domain" description="Serine hydroxymethyltransferase-like" evidence="4">
    <location>
        <begin position="13"/>
        <end position="404"/>
    </location>
</feature>
<keyword evidence="2 3" id="KW-0663">Pyridoxal phosphate</keyword>
<evidence type="ECO:0000256" key="1">
    <source>
        <dbReference type="ARBA" id="ARBA00001933"/>
    </source>
</evidence>
<dbReference type="NCBIfam" id="NF000586">
    <property type="entry name" value="PRK00011.1"/>
    <property type="match status" value="1"/>
</dbReference>
<dbReference type="GO" id="GO:0008168">
    <property type="term" value="F:methyltransferase activity"/>
    <property type="evidence" value="ECO:0007669"/>
    <property type="project" value="UniProtKB-KW"/>
</dbReference>
<dbReference type="PANTHER" id="PTHR11680:SF35">
    <property type="entry name" value="SERINE HYDROXYMETHYLTRANSFERASE 1"/>
    <property type="match status" value="1"/>
</dbReference>
<feature type="modified residue" description="N6-(pyridoxal phosphate)lysine" evidence="3">
    <location>
        <position position="244"/>
    </location>
</feature>
<dbReference type="Gene3D" id="3.90.1150.10">
    <property type="entry name" value="Aspartate Aminotransferase, domain 1"/>
    <property type="match status" value="1"/>
</dbReference>
<evidence type="ECO:0000313" key="6">
    <source>
        <dbReference type="Proteomes" id="UP000178606"/>
    </source>
</evidence>
<dbReference type="Proteomes" id="UP000178606">
    <property type="component" value="Unassembled WGS sequence"/>
</dbReference>
<dbReference type="EMBL" id="MFKF01000029">
    <property type="protein sequence ID" value="OGG56513.1"/>
    <property type="molecule type" value="Genomic_DNA"/>
</dbReference>
<comment type="cofactor">
    <cofactor evidence="1 3">
        <name>pyridoxal 5'-phosphate</name>
        <dbReference type="ChEBI" id="CHEBI:597326"/>
    </cofactor>
</comment>
<dbReference type="PANTHER" id="PTHR11680">
    <property type="entry name" value="SERINE HYDROXYMETHYLTRANSFERASE"/>
    <property type="match status" value="1"/>
</dbReference>
<dbReference type="GO" id="GO:0005737">
    <property type="term" value="C:cytoplasm"/>
    <property type="evidence" value="ECO:0007669"/>
    <property type="project" value="TreeGrafter"/>
</dbReference>
<dbReference type="AlphaFoldDB" id="A0A1F6D501"/>
<gene>
    <name evidence="5" type="ORF">A3F84_15710</name>
</gene>
<dbReference type="GO" id="GO:0019264">
    <property type="term" value="P:glycine biosynthetic process from serine"/>
    <property type="evidence" value="ECO:0007669"/>
    <property type="project" value="InterPro"/>
</dbReference>
<dbReference type="InterPro" id="IPR015424">
    <property type="entry name" value="PyrdxlP-dep_Trfase"/>
</dbReference>
<comment type="caution">
    <text evidence="5">The sequence shown here is derived from an EMBL/GenBank/DDBJ whole genome shotgun (WGS) entry which is preliminary data.</text>
</comment>
<evidence type="ECO:0000256" key="3">
    <source>
        <dbReference type="PIRSR" id="PIRSR000412-50"/>
    </source>
</evidence>
<dbReference type="SUPFAM" id="SSF53383">
    <property type="entry name" value="PLP-dependent transferases"/>
    <property type="match status" value="1"/>
</dbReference>
<evidence type="ECO:0000256" key="2">
    <source>
        <dbReference type="ARBA" id="ARBA00022898"/>
    </source>
</evidence>
<dbReference type="GO" id="GO:0035999">
    <property type="term" value="P:tetrahydrofolate interconversion"/>
    <property type="evidence" value="ECO:0007669"/>
    <property type="project" value="InterPro"/>
</dbReference>
<evidence type="ECO:0000259" key="4">
    <source>
        <dbReference type="Pfam" id="PF00464"/>
    </source>
</evidence>
<protein>
    <submittedName>
        <fullName evidence="5">Glycine hydroxymethyltransferase</fullName>
    </submittedName>
</protein>
<reference evidence="5 6" key="1">
    <citation type="journal article" date="2016" name="Nat. Commun.">
        <title>Thousands of microbial genomes shed light on interconnected biogeochemical processes in an aquifer system.</title>
        <authorList>
            <person name="Anantharaman K."/>
            <person name="Brown C.T."/>
            <person name="Hug L.A."/>
            <person name="Sharon I."/>
            <person name="Castelle C.J."/>
            <person name="Probst A.J."/>
            <person name="Thomas B.C."/>
            <person name="Singh A."/>
            <person name="Wilkins M.J."/>
            <person name="Karaoz U."/>
            <person name="Brodie E.L."/>
            <person name="Williams K.H."/>
            <person name="Hubbard S.S."/>
            <person name="Banfield J.F."/>
        </authorList>
    </citation>
    <scope>NUCLEOTIDE SEQUENCE [LARGE SCALE GENOMIC DNA]</scope>
    <source>
        <strain evidence="6">RIFCSPLOWO2_12_FULL_64_10</strain>
    </source>
</reference>
<proteinExistence type="predicted"/>